<feature type="binding site" evidence="1">
    <location>
        <position position="255"/>
    </location>
    <ligand>
        <name>Zn(2+)</name>
        <dbReference type="ChEBI" id="CHEBI:29105"/>
    </ligand>
</feature>
<dbReference type="CDD" id="cd01854">
    <property type="entry name" value="YjeQ_EngC"/>
    <property type="match status" value="1"/>
</dbReference>
<feature type="binding site" evidence="1">
    <location>
        <position position="242"/>
    </location>
    <ligand>
        <name>Zn(2+)</name>
        <dbReference type="ChEBI" id="CHEBI:29105"/>
    </ligand>
</feature>
<dbReference type="PANTHER" id="PTHR32120">
    <property type="entry name" value="SMALL RIBOSOMAL SUBUNIT BIOGENESIS GTPASE RSGA"/>
    <property type="match status" value="1"/>
</dbReference>
<dbReference type="GO" id="GO:0042274">
    <property type="term" value="P:ribosomal small subunit biogenesis"/>
    <property type="evidence" value="ECO:0007669"/>
    <property type="project" value="UniProtKB-UniRule"/>
</dbReference>
<feature type="binding site" evidence="1">
    <location>
        <position position="247"/>
    </location>
    <ligand>
        <name>Zn(2+)</name>
        <dbReference type="ChEBI" id="CHEBI:29105"/>
    </ligand>
</feature>
<dbReference type="PANTHER" id="PTHR32120:SF11">
    <property type="entry name" value="SMALL RIBOSOMAL SUBUNIT BIOGENESIS GTPASE RSGA 1, MITOCHONDRIAL-RELATED"/>
    <property type="match status" value="1"/>
</dbReference>
<dbReference type="SUPFAM" id="SSF50249">
    <property type="entry name" value="Nucleic acid-binding proteins"/>
    <property type="match status" value="1"/>
</dbReference>
<organism evidence="3 4">
    <name type="scientific">Sulfobacillus benefaciens</name>
    <dbReference type="NCBI Taxonomy" id="453960"/>
    <lineage>
        <taxon>Bacteria</taxon>
        <taxon>Bacillati</taxon>
        <taxon>Bacillota</taxon>
        <taxon>Clostridia</taxon>
        <taxon>Eubacteriales</taxon>
        <taxon>Clostridiales Family XVII. Incertae Sedis</taxon>
        <taxon>Sulfobacillus</taxon>
    </lineage>
</organism>
<evidence type="ECO:0000259" key="2">
    <source>
        <dbReference type="PROSITE" id="PS50936"/>
    </source>
</evidence>
<keyword evidence="1" id="KW-0342">GTP-binding</keyword>
<keyword evidence="1" id="KW-0862">Zinc</keyword>
<dbReference type="HAMAP" id="MF_01820">
    <property type="entry name" value="GTPase_RsgA"/>
    <property type="match status" value="1"/>
</dbReference>
<keyword evidence="1" id="KW-0547">Nucleotide-binding</keyword>
<dbReference type="Proteomes" id="UP000242972">
    <property type="component" value="Unassembled WGS sequence"/>
</dbReference>
<comment type="subunit">
    <text evidence="1">Monomer. Associates with 30S ribosomal subunit, binds 16S rRNA.</text>
</comment>
<keyword evidence="1" id="KW-0699">rRNA-binding</keyword>
<dbReference type="EC" id="3.6.1.-" evidence="1"/>
<dbReference type="Gene3D" id="1.10.40.50">
    <property type="entry name" value="Probable gtpase engc, domain 3"/>
    <property type="match status" value="1"/>
</dbReference>
<reference evidence="3 4" key="1">
    <citation type="journal article" date="2014" name="BMC Genomics">
        <title>Comparison of environmental and isolate Sulfobacillus genomes reveals diverse carbon, sulfur, nitrogen, and hydrogen metabolisms.</title>
        <authorList>
            <person name="Justice N.B."/>
            <person name="Norman A."/>
            <person name="Brown C.T."/>
            <person name="Singh A."/>
            <person name="Thomas B.C."/>
            <person name="Banfield J.F."/>
        </authorList>
    </citation>
    <scope>NUCLEOTIDE SEQUENCE [LARGE SCALE GENOMIC DNA]</scope>
    <source>
        <strain evidence="3">AMDSBA4</strain>
    </source>
</reference>
<evidence type="ECO:0000256" key="1">
    <source>
        <dbReference type="HAMAP-Rule" id="MF_01820"/>
    </source>
</evidence>
<dbReference type="Gene3D" id="2.40.50.140">
    <property type="entry name" value="Nucleic acid-binding proteins"/>
    <property type="match status" value="1"/>
</dbReference>
<accession>A0A2T2XJU3</accession>
<feature type="domain" description="EngC GTPase" evidence="2">
    <location>
        <begin position="72"/>
        <end position="218"/>
    </location>
</feature>
<gene>
    <name evidence="1 3" type="primary">rsgA</name>
    <name evidence="3" type="ORF">C7B46_04440</name>
</gene>
<dbReference type="InterPro" id="IPR010914">
    <property type="entry name" value="RsgA_GTPase_dom"/>
</dbReference>
<comment type="cofactor">
    <cofactor evidence="1">
        <name>Zn(2+)</name>
        <dbReference type="ChEBI" id="CHEBI:29105"/>
    </cofactor>
    <text evidence="1">Binds 1 zinc ion per subunit.</text>
</comment>
<keyword evidence="1" id="KW-0690">Ribosome biogenesis</keyword>
<keyword evidence="1" id="KW-0694">RNA-binding</keyword>
<evidence type="ECO:0000313" key="4">
    <source>
        <dbReference type="Proteomes" id="UP000242972"/>
    </source>
</evidence>
<keyword evidence="1" id="KW-0479">Metal-binding</keyword>
<sequence>MRGTVVLLEANRPTVTTESGDQYLCYMRGRVKRDVGRIMVGDQVIFEPTDNGEAVITQILPRGLELKRPPVANVTGLFACFTLNDPSGNLELLDKRLVMAEISAMKIEIIVTKVDLVKERQKLAHFVELYRSIGYSVWPLSVVAGFGIEEWVKTNRFGIWVLTGESGVGKSSLISAVVPQAQVATGELSRIGRGQQTTRWVRLLPIQKFWLADTPGYTSLELSGTDPHQIAAAFLEWSDVHCRFPNCLHSNEPGCEVKEGVELGRFSQTRYRHYRLMLEQWTRRWN</sequence>
<dbReference type="GO" id="GO:0046872">
    <property type="term" value="F:metal ion binding"/>
    <property type="evidence" value="ECO:0007669"/>
    <property type="project" value="UniProtKB-KW"/>
</dbReference>
<comment type="subcellular location">
    <subcellularLocation>
        <location evidence="1">Cytoplasm</location>
    </subcellularLocation>
</comment>
<dbReference type="PROSITE" id="PS50936">
    <property type="entry name" value="ENGC_GTPASE"/>
    <property type="match status" value="1"/>
</dbReference>
<dbReference type="GO" id="GO:0003924">
    <property type="term" value="F:GTPase activity"/>
    <property type="evidence" value="ECO:0007669"/>
    <property type="project" value="UniProtKB-UniRule"/>
</dbReference>
<dbReference type="GO" id="GO:0019843">
    <property type="term" value="F:rRNA binding"/>
    <property type="evidence" value="ECO:0007669"/>
    <property type="project" value="UniProtKB-KW"/>
</dbReference>
<feature type="binding site" evidence="1">
    <location>
        <begin position="164"/>
        <end position="172"/>
    </location>
    <ligand>
        <name>GTP</name>
        <dbReference type="ChEBI" id="CHEBI:37565"/>
    </ligand>
</feature>
<dbReference type="SUPFAM" id="SSF52540">
    <property type="entry name" value="P-loop containing nucleoside triphosphate hydrolases"/>
    <property type="match status" value="1"/>
</dbReference>
<dbReference type="InterPro" id="IPR027417">
    <property type="entry name" value="P-loop_NTPase"/>
</dbReference>
<dbReference type="GO" id="GO:0005525">
    <property type="term" value="F:GTP binding"/>
    <property type="evidence" value="ECO:0007669"/>
    <property type="project" value="UniProtKB-UniRule"/>
</dbReference>
<dbReference type="AlphaFoldDB" id="A0A2T2XJU3"/>
<evidence type="ECO:0000313" key="3">
    <source>
        <dbReference type="EMBL" id="PSR34759.1"/>
    </source>
</evidence>
<keyword evidence="1" id="KW-0963">Cytoplasm</keyword>
<proteinExistence type="inferred from homology"/>
<comment type="function">
    <text evidence="1">One of several proteins that assist in the late maturation steps of the functional core of the 30S ribosomal subunit. Helps release RbfA from mature subunits. May play a role in the assembly of ribosomal proteins into the subunit. Circularly permuted GTPase that catalyzes slow GTP hydrolysis, GTPase activity is stimulated by the 30S ribosomal subunit.</text>
</comment>
<dbReference type="NCBIfam" id="TIGR00157">
    <property type="entry name" value="ribosome small subunit-dependent GTPase A"/>
    <property type="match status" value="1"/>
</dbReference>
<name>A0A2T2XJU3_9FIRM</name>
<feature type="binding site" evidence="1">
    <location>
        <begin position="112"/>
        <end position="115"/>
    </location>
    <ligand>
        <name>GTP</name>
        <dbReference type="ChEBI" id="CHEBI:37565"/>
    </ligand>
</feature>
<dbReference type="InterPro" id="IPR004881">
    <property type="entry name" value="Ribosome_biogen_GTPase_RsgA"/>
</dbReference>
<dbReference type="Gene3D" id="3.40.50.300">
    <property type="entry name" value="P-loop containing nucleotide triphosphate hydrolases"/>
    <property type="match status" value="1"/>
</dbReference>
<comment type="caution">
    <text evidence="3">The sequence shown here is derived from an EMBL/GenBank/DDBJ whole genome shotgun (WGS) entry which is preliminary data.</text>
</comment>
<protein>
    <recommendedName>
        <fullName evidence="1">Small ribosomal subunit biogenesis GTPase RsgA</fullName>
        <ecNumber evidence="1">3.6.1.-</ecNumber>
    </recommendedName>
</protein>
<dbReference type="InterPro" id="IPR012340">
    <property type="entry name" value="NA-bd_OB-fold"/>
</dbReference>
<dbReference type="EMBL" id="PXYW01000007">
    <property type="protein sequence ID" value="PSR34759.1"/>
    <property type="molecule type" value="Genomic_DNA"/>
</dbReference>
<keyword evidence="1" id="KW-0378">Hydrolase</keyword>
<feature type="binding site" evidence="1">
    <location>
        <position position="249"/>
    </location>
    <ligand>
        <name>Zn(2+)</name>
        <dbReference type="ChEBI" id="CHEBI:29105"/>
    </ligand>
</feature>
<comment type="similarity">
    <text evidence="1">Belongs to the TRAFAC class YlqF/YawG GTPase family. RsgA subfamily.</text>
</comment>
<dbReference type="GO" id="GO:0005737">
    <property type="term" value="C:cytoplasm"/>
    <property type="evidence" value="ECO:0007669"/>
    <property type="project" value="UniProtKB-SubCell"/>
</dbReference>
<dbReference type="Pfam" id="PF03193">
    <property type="entry name" value="RsgA_GTPase"/>
    <property type="match status" value="1"/>
</dbReference>